<accession>A0AAU8BNU6</accession>
<dbReference type="InterPro" id="IPR010679">
    <property type="entry name" value="DUF1254"/>
</dbReference>
<dbReference type="Pfam" id="PF06863">
    <property type="entry name" value="DUF1254"/>
    <property type="match status" value="1"/>
</dbReference>
<name>A0AAU8BNU6_9VIBR</name>
<dbReference type="EMBL" id="CP115921">
    <property type="protein sequence ID" value="XCD17616.1"/>
    <property type="molecule type" value="Genomic_DNA"/>
</dbReference>
<evidence type="ECO:0000256" key="1">
    <source>
        <dbReference type="SAM" id="SignalP"/>
    </source>
</evidence>
<feature type="domain" description="DUF1254" evidence="2">
    <location>
        <begin position="70"/>
        <end position="176"/>
    </location>
</feature>
<organism evidence="3">
    <name type="scientific">Vibrio chaetopteri</name>
    <dbReference type="NCBI Taxonomy" id="3016528"/>
    <lineage>
        <taxon>Bacteria</taxon>
        <taxon>Pseudomonadati</taxon>
        <taxon>Pseudomonadota</taxon>
        <taxon>Gammaproteobacteria</taxon>
        <taxon>Vibrionales</taxon>
        <taxon>Vibrionaceae</taxon>
        <taxon>Vibrio</taxon>
    </lineage>
</organism>
<dbReference type="KEGG" id="vck:PG915_20175"/>
<dbReference type="RefSeq" id="WP_353498797.1">
    <property type="nucleotide sequence ID" value="NZ_CP115921.1"/>
</dbReference>
<dbReference type="SUPFAM" id="SSF160935">
    <property type="entry name" value="VPA0735-like"/>
    <property type="match status" value="1"/>
</dbReference>
<keyword evidence="1" id="KW-0732">Signal</keyword>
<protein>
    <submittedName>
        <fullName evidence="3">DUF1254 domain-containing protein</fullName>
    </submittedName>
</protein>
<feature type="chain" id="PRO_5043403483" evidence="1">
    <location>
        <begin position="22"/>
        <end position="298"/>
    </location>
</feature>
<proteinExistence type="predicted"/>
<sequence length="298" mass="33322">MKKLTILATITASLFATTTLAHDLGDHLPKKGQPTALQIENGGNTNVTKDNFIAAESDKYFFEQQAKSGINHFTHDRQLLTMETQTVVRQNRDTLYSKSIWDTKGGVTFELPILDSYQALQVIDEQHRTVAVLYAAKGQNKVTITPDMLSSGQHVWVIARTQVASNAPADIQEGNRKQDMLKGTASSSEQYIPKGFDQFDREKVRLALEANVLQLDFTKAMGAPDGKTLKPEQHLEPRKVEQFHALGLTSMGFGGLPSEHAYYKVLLAQDRSGECQTMNFDAPPLGKKWVLLYHNLWF</sequence>
<evidence type="ECO:0000259" key="2">
    <source>
        <dbReference type="Pfam" id="PF06863"/>
    </source>
</evidence>
<reference evidence="3" key="1">
    <citation type="submission" date="2023-01" db="EMBL/GenBank/DDBJ databases">
        <title>Vibrio sp. CB1-14 genome sequencing.</title>
        <authorList>
            <person name="Otstavnykh N."/>
            <person name="Isaeva M."/>
            <person name="Meleshko D."/>
        </authorList>
    </citation>
    <scope>NUCLEOTIDE SEQUENCE</scope>
    <source>
        <strain evidence="3">CB1-14</strain>
    </source>
</reference>
<gene>
    <name evidence="3" type="ORF">PG915_20175</name>
</gene>
<dbReference type="AlphaFoldDB" id="A0AAU8BNU6"/>
<feature type="signal peptide" evidence="1">
    <location>
        <begin position="1"/>
        <end position="21"/>
    </location>
</feature>
<evidence type="ECO:0000313" key="3">
    <source>
        <dbReference type="EMBL" id="XCD17616.1"/>
    </source>
</evidence>